<name>A0A0G1EJF7_UNCKA</name>
<dbReference type="EMBL" id="LCGF01000025">
    <property type="protein sequence ID" value="KKT10196.1"/>
    <property type="molecule type" value="Genomic_DNA"/>
</dbReference>
<accession>A0A0G1EJF7</accession>
<evidence type="ECO:0000313" key="1">
    <source>
        <dbReference type="EMBL" id="KKT10196.1"/>
    </source>
</evidence>
<evidence type="ECO:0000313" key="2">
    <source>
        <dbReference type="Proteomes" id="UP000033910"/>
    </source>
</evidence>
<dbReference type="AlphaFoldDB" id="A0A0G1EJF7"/>
<dbReference type="Proteomes" id="UP000033910">
    <property type="component" value="Unassembled WGS sequence"/>
</dbReference>
<reference evidence="1 2" key="1">
    <citation type="journal article" date="2015" name="Nature">
        <title>rRNA introns, odd ribosomes, and small enigmatic genomes across a large radiation of phyla.</title>
        <authorList>
            <person name="Brown C.T."/>
            <person name="Hug L.A."/>
            <person name="Thomas B.C."/>
            <person name="Sharon I."/>
            <person name="Castelle C.J."/>
            <person name="Singh A."/>
            <person name="Wilkins M.J."/>
            <person name="Williams K.H."/>
            <person name="Banfield J.F."/>
        </authorList>
    </citation>
    <scope>NUCLEOTIDE SEQUENCE [LARGE SCALE GENOMIC DNA]</scope>
</reference>
<comment type="caution">
    <text evidence="1">The sequence shown here is derived from an EMBL/GenBank/DDBJ whole genome shotgun (WGS) entry which is preliminary data.</text>
</comment>
<proteinExistence type="predicted"/>
<sequence length="57" mass="6020">MFPVKVPVTGAIVTLLVTGVDVVGSSYTLNVRLPEVAVYGETQRAGSLKEPPHAINK</sequence>
<gene>
    <name evidence="1" type="ORF">UV89_C0025G0001</name>
</gene>
<organism evidence="1 2">
    <name type="scientific">candidate division WWE3 bacterium GW2011_GWB2_43_22</name>
    <dbReference type="NCBI Taxonomy" id="1619118"/>
    <lineage>
        <taxon>Bacteria</taxon>
        <taxon>Katanobacteria</taxon>
    </lineage>
</organism>
<protein>
    <submittedName>
        <fullName evidence="1">Uncharacterized protein</fullName>
    </submittedName>
</protein>